<comment type="similarity">
    <text evidence="1">Belongs to the peptidase S58 family.</text>
</comment>
<protein>
    <submittedName>
        <fullName evidence="2">P1 family peptidase</fullName>
    </submittedName>
</protein>
<sequence>MKTISINDLSEFKIGHTTNVQAGTGCTVLLSEEGAVAGVDVRGGSPGTKETDLLKSENLVNQVHGIFLSGGSAFGLDVGGGVLKFLEEKNIGFDVSVAKVPIVPGAILFDLMVGEPKTRPDAQYGYDACIHALDSSVFNSGSVGAGTGATIGKVLGSDYVMKGGIGSYAIQIGDLKVGAVVAVNCFGDVIDPSTGTVIAGVQADGKLLFTEKQLLDQIHDAQTNRFNGNTTIGCIITNASMTKAEANKIASCAHDGLARTMRPSHAFVDGDTLFVMSSDRVKVDLNGLASIAANVVEQAVLDAVKSADSLFGIKAYKDMEGKE</sequence>
<dbReference type="PROSITE" id="PS51257">
    <property type="entry name" value="PROKAR_LIPOPROTEIN"/>
    <property type="match status" value="1"/>
</dbReference>
<organism evidence="2 3">
    <name type="scientific">Halobacillus yeomjeoni</name>
    <dbReference type="NCBI Taxonomy" id="311194"/>
    <lineage>
        <taxon>Bacteria</taxon>
        <taxon>Bacillati</taxon>
        <taxon>Bacillota</taxon>
        <taxon>Bacilli</taxon>
        <taxon>Bacillales</taxon>
        <taxon>Bacillaceae</taxon>
        <taxon>Halobacillus</taxon>
    </lineage>
</organism>
<gene>
    <name evidence="2" type="ORF">H0267_04630</name>
</gene>
<dbReference type="PANTHER" id="PTHR36512">
    <property type="entry name" value="D-AMINOPEPTIDASE"/>
    <property type="match status" value="1"/>
</dbReference>
<name>A0A931HTY5_9BACI</name>
<dbReference type="AlphaFoldDB" id="A0A931HTY5"/>
<dbReference type="SUPFAM" id="SSF56266">
    <property type="entry name" value="DmpA/ArgJ-like"/>
    <property type="match status" value="1"/>
</dbReference>
<proteinExistence type="inferred from homology"/>
<dbReference type="InterPro" id="IPR005321">
    <property type="entry name" value="Peptidase_S58_DmpA"/>
</dbReference>
<evidence type="ECO:0000256" key="1">
    <source>
        <dbReference type="ARBA" id="ARBA00007068"/>
    </source>
</evidence>
<evidence type="ECO:0000313" key="3">
    <source>
        <dbReference type="Proteomes" id="UP000614490"/>
    </source>
</evidence>
<dbReference type="Pfam" id="PF03576">
    <property type="entry name" value="Peptidase_S58"/>
    <property type="match status" value="1"/>
</dbReference>
<dbReference type="EMBL" id="JADZSC010000001">
    <property type="protein sequence ID" value="MBH0229495.1"/>
    <property type="molecule type" value="Genomic_DNA"/>
</dbReference>
<accession>A0A931HTY5</accession>
<reference evidence="2 3" key="1">
    <citation type="journal article" date="2005" name="Int. J. Syst. Evol. Microbiol.">
        <title>Halobacillus yeomjeoni sp. nov., isolated from a marine solar saltern in Korea.</title>
        <authorList>
            <person name="Yoon J.H."/>
            <person name="Kang S.J."/>
            <person name="Lee C.H."/>
            <person name="Oh H.W."/>
            <person name="Oh T.K."/>
        </authorList>
    </citation>
    <scope>NUCLEOTIDE SEQUENCE [LARGE SCALE GENOMIC DNA]</scope>
    <source>
        <strain evidence="2 3">KCTC 3957</strain>
    </source>
</reference>
<keyword evidence="3" id="KW-1185">Reference proteome</keyword>
<dbReference type="CDD" id="cd02252">
    <property type="entry name" value="nylC_like"/>
    <property type="match status" value="1"/>
</dbReference>
<dbReference type="Gene3D" id="3.60.70.12">
    <property type="entry name" value="L-amino peptidase D-ALA esterase/amidase"/>
    <property type="match status" value="1"/>
</dbReference>
<evidence type="ECO:0000313" key="2">
    <source>
        <dbReference type="EMBL" id="MBH0229495.1"/>
    </source>
</evidence>
<dbReference type="InterPro" id="IPR016117">
    <property type="entry name" value="ArgJ-like_dom_sf"/>
</dbReference>
<dbReference type="Proteomes" id="UP000614490">
    <property type="component" value="Unassembled WGS sequence"/>
</dbReference>
<dbReference type="GO" id="GO:0004177">
    <property type="term" value="F:aminopeptidase activity"/>
    <property type="evidence" value="ECO:0007669"/>
    <property type="project" value="TreeGrafter"/>
</dbReference>
<dbReference type="RefSeq" id="WP_197316101.1">
    <property type="nucleotide sequence ID" value="NZ_JADZSC010000001.1"/>
</dbReference>
<dbReference type="PANTHER" id="PTHR36512:SF3">
    <property type="entry name" value="BLR5678 PROTEIN"/>
    <property type="match status" value="1"/>
</dbReference>
<comment type="caution">
    <text evidence="2">The sequence shown here is derived from an EMBL/GenBank/DDBJ whole genome shotgun (WGS) entry which is preliminary data.</text>
</comment>